<keyword evidence="3" id="KW-0061">Asparagine biosynthesis</keyword>
<evidence type="ECO:0000313" key="6">
    <source>
        <dbReference type="EMBL" id="ERK61704.1"/>
    </source>
</evidence>
<comment type="catalytic activity">
    <reaction evidence="4">
        <text>L-aspartate + L-glutamine + ATP + H2O = L-asparagine + L-glutamate + AMP + diphosphate + H(+)</text>
        <dbReference type="Rhea" id="RHEA:12228"/>
        <dbReference type="ChEBI" id="CHEBI:15377"/>
        <dbReference type="ChEBI" id="CHEBI:15378"/>
        <dbReference type="ChEBI" id="CHEBI:29985"/>
        <dbReference type="ChEBI" id="CHEBI:29991"/>
        <dbReference type="ChEBI" id="CHEBI:30616"/>
        <dbReference type="ChEBI" id="CHEBI:33019"/>
        <dbReference type="ChEBI" id="CHEBI:58048"/>
        <dbReference type="ChEBI" id="CHEBI:58359"/>
        <dbReference type="ChEBI" id="CHEBI:456215"/>
        <dbReference type="EC" id="6.3.5.4"/>
    </reaction>
</comment>
<dbReference type="GO" id="GO:0004066">
    <property type="term" value="F:asparagine synthase (glutamine-hydrolyzing) activity"/>
    <property type="evidence" value="ECO:0007669"/>
    <property type="project" value="UniProtKB-EC"/>
</dbReference>
<organism evidence="6 7">
    <name type="scientific">Propionibacterium acidifaciens F0233</name>
    <dbReference type="NCBI Taxonomy" id="553198"/>
    <lineage>
        <taxon>Bacteria</taxon>
        <taxon>Bacillati</taxon>
        <taxon>Actinomycetota</taxon>
        <taxon>Actinomycetes</taxon>
        <taxon>Propionibacteriales</taxon>
        <taxon>Propionibacteriaceae</taxon>
        <taxon>Propionibacterium</taxon>
    </lineage>
</organism>
<dbReference type="PANTHER" id="PTHR43284:SF1">
    <property type="entry name" value="ASPARAGINE SYNTHETASE"/>
    <property type="match status" value="1"/>
</dbReference>
<evidence type="ECO:0000256" key="1">
    <source>
        <dbReference type="ARBA" id="ARBA00005187"/>
    </source>
</evidence>
<proteinExistence type="predicted"/>
<dbReference type="InterPro" id="IPR014729">
    <property type="entry name" value="Rossmann-like_a/b/a_fold"/>
</dbReference>
<gene>
    <name evidence="6" type="ORF">HMPREF0682_2041</name>
</gene>
<comment type="caution">
    <text evidence="6">The sequence shown here is derived from an EMBL/GenBank/DDBJ whole genome shotgun (WGS) entry which is preliminary data.</text>
</comment>
<dbReference type="GO" id="GO:0006529">
    <property type="term" value="P:asparagine biosynthetic process"/>
    <property type="evidence" value="ECO:0007669"/>
    <property type="project" value="UniProtKB-KW"/>
</dbReference>
<dbReference type="Proteomes" id="UP000017052">
    <property type="component" value="Unassembled WGS sequence"/>
</dbReference>
<dbReference type="EC" id="6.3.5.4" evidence="2"/>
<sequence length="547" mass="61861">MVIFPSGLQDPSVTLPADCRCVQELDLSSLVQDGGLVIACDSSGTIRAQGSASGTSAVFWARRGDEILVSDRQETLFRRTRPEVSRDELVIRLTEAQMDFPFSEGIIWTGVSMVHPGNWLRITADGRVDEVSWWRTPDPIDAVESLSPVLHDALVEVIDSLVDSTDLLSMDLSGGLDSTTLVYIARQCSMDDINTLFFRTADPANHDHFWSDRAARDVRSTHKICDYVSMMVEENWDRFSEDLFAWMPEGPSDDARYLALADEIGRLYENSKSVAHVNGHGGDELFAAMPAMAWSMAHSHVRHGLRDVFSWSQVNKFRWSATLQHVRRHEGPVSDLLRIARGVSARASDMFVEGARWVPAMRLPKYLTNEARDNFSKRALQYAERADLMLHHDRTSHQVRGATLYHGTLVRRTEQMLPSGSGVRLVSPYLDDRVVAIAMRLRIEDRFRADVIKPLLAAARPENMPIDYFQRHDKGEYSFETFVAFSSSRDRIRSLFSEGSVLVDMGLIDPDVLNQELSAYSPDGLVYEDLLRVEMVERWLRSFSATR</sequence>
<dbReference type="EMBL" id="ACVN02000045">
    <property type="protein sequence ID" value="ERK61704.1"/>
    <property type="molecule type" value="Genomic_DNA"/>
</dbReference>
<dbReference type="InterPro" id="IPR001962">
    <property type="entry name" value="Asn_synthase"/>
</dbReference>
<reference evidence="6" key="1">
    <citation type="submission" date="2013-08" db="EMBL/GenBank/DDBJ databases">
        <authorList>
            <person name="Durkin A.S."/>
            <person name="Haft D.R."/>
            <person name="McCorrison J."/>
            <person name="Torralba M."/>
            <person name="Gillis M."/>
            <person name="Haft D.H."/>
            <person name="Methe B."/>
            <person name="Sutton G."/>
            <person name="Nelson K.E."/>
        </authorList>
    </citation>
    <scope>NUCLEOTIDE SEQUENCE [LARGE SCALE GENOMIC DNA]</scope>
    <source>
        <strain evidence="6">F0233</strain>
    </source>
</reference>
<dbReference type="Pfam" id="PF00733">
    <property type="entry name" value="Asn_synthase"/>
    <property type="match status" value="1"/>
</dbReference>
<protein>
    <recommendedName>
        <fullName evidence="2">asparagine synthase (glutamine-hydrolyzing)</fullName>
        <ecNumber evidence="2">6.3.5.4</ecNumber>
    </recommendedName>
</protein>
<keyword evidence="7" id="KW-1185">Reference proteome</keyword>
<evidence type="ECO:0000256" key="4">
    <source>
        <dbReference type="ARBA" id="ARBA00048741"/>
    </source>
</evidence>
<evidence type="ECO:0000259" key="5">
    <source>
        <dbReference type="Pfam" id="PF00733"/>
    </source>
</evidence>
<feature type="domain" description="Asparagine synthetase" evidence="5">
    <location>
        <begin position="152"/>
        <end position="541"/>
    </location>
</feature>
<evidence type="ECO:0000256" key="2">
    <source>
        <dbReference type="ARBA" id="ARBA00012737"/>
    </source>
</evidence>
<dbReference type="Gene3D" id="3.40.50.620">
    <property type="entry name" value="HUPs"/>
    <property type="match status" value="1"/>
</dbReference>
<dbReference type="AlphaFoldDB" id="U2QZT3"/>
<accession>U2QZT3</accession>
<comment type="pathway">
    <text evidence="1">Amino-acid biosynthesis; L-asparagine biosynthesis; L-asparagine from L-aspartate (L-Gln route): step 1/1.</text>
</comment>
<evidence type="ECO:0000313" key="7">
    <source>
        <dbReference type="Proteomes" id="UP000017052"/>
    </source>
</evidence>
<name>U2QZT3_9ACTN</name>
<evidence type="ECO:0000256" key="3">
    <source>
        <dbReference type="ARBA" id="ARBA00022888"/>
    </source>
</evidence>
<dbReference type="InterPro" id="IPR051786">
    <property type="entry name" value="ASN_synthetase/amidase"/>
</dbReference>
<keyword evidence="3" id="KW-0028">Amino-acid biosynthesis</keyword>
<dbReference type="PANTHER" id="PTHR43284">
    <property type="entry name" value="ASPARAGINE SYNTHETASE (GLUTAMINE-HYDROLYZING)"/>
    <property type="match status" value="1"/>
</dbReference>
<dbReference type="SUPFAM" id="SSF52402">
    <property type="entry name" value="Adenine nucleotide alpha hydrolases-like"/>
    <property type="match status" value="1"/>
</dbReference>